<dbReference type="InterPro" id="IPR036028">
    <property type="entry name" value="SH3-like_dom_sf"/>
</dbReference>
<dbReference type="Gene3D" id="2.30.30.40">
    <property type="entry name" value="SH3 Domains"/>
    <property type="match status" value="1"/>
</dbReference>
<dbReference type="Proteomes" id="UP001221757">
    <property type="component" value="Unassembled WGS sequence"/>
</dbReference>
<feature type="compositionally biased region" description="Acidic residues" evidence="1">
    <location>
        <begin position="69"/>
        <end position="83"/>
    </location>
</feature>
<feature type="compositionally biased region" description="Low complexity" evidence="1">
    <location>
        <begin position="1"/>
        <end position="14"/>
    </location>
</feature>
<dbReference type="AlphaFoldDB" id="A0AAD7CY42"/>
<feature type="region of interest" description="Disordered" evidence="1">
    <location>
        <begin position="284"/>
        <end position="316"/>
    </location>
</feature>
<feature type="region of interest" description="Disordered" evidence="1">
    <location>
        <begin position="1"/>
        <end position="24"/>
    </location>
</feature>
<protein>
    <recommendedName>
        <fullName evidence="4">SH3 domain-containing protein</fullName>
    </recommendedName>
</protein>
<reference evidence="2" key="1">
    <citation type="submission" date="2023-03" db="EMBL/GenBank/DDBJ databases">
        <title>Massive genome expansion in bonnet fungi (Mycena s.s.) driven by repeated elements and novel gene families across ecological guilds.</title>
        <authorList>
            <consortium name="Lawrence Berkeley National Laboratory"/>
            <person name="Harder C.B."/>
            <person name="Miyauchi S."/>
            <person name="Viragh M."/>
            <person name="Kuo A."/>
            <person name="Thoen E."/>
            <person name="Andreopoulos B."/>
            <person name="Lu D."/>
            <person name="Skrede I."/>
            <person name="Drula E."/>
            <person name="Henrissat B."/>
            <person name="Morin E."/>
            <person name="Kohler A."/>
            <person name="Barry K."/>
            <person name="LaButti K."/>
            <person name="Morin E."/>
            <person name="Salamov A."/>
            <person name="Lipzen A."/>
            <person name="Mereny Z."/>
            <person name="Hegedus B."/>
            <person name="Baldrian P."/>
            <person name="Stursova M."/>
            <person name="Weitz H."/>
            <person name="Taylor A."/>
            <person name="Grigoriev I.V."/>
            <person name="Nagy L.G."/>
            <person name="Martin F."/>
            <person name="Kauserud H."/>
        </authorList>
    </citation>
    <scope>NUCLEOTIDE SEQUENCE</scope>
    <source>
        <strain evidence="2">CBHHK067</strain>
    </source>
</reference>
<feature type="compositionally biased region" description="Basic and acidic residues" evidence="1">
    <location>
        <begin position="284"/>
        <end position="299"/>
    </location>
</feature>
<evidence type="ECO:0008006" key="4">
    <source>
        <dbReference type="Google" id="ProtNLM"/>
    </source>
</evidence>
<evidence type="ECO:0000313" key="2">
    <source>
        <dbReference type="EMBL" id="KAJ7668958.1"/>
    </source>
</evidence>
<feature type="compositionally biased region" description="Acidic residues" evidence="1">
    <location>
        <begin position="306"/>
        <end position="316"/>
    </location>
</feature>
<evidence type="ECO:0000313" key="3">
    <source>
        <dbReference type="Proteomes" id="UP001221757"/>
    </source>
</evidence>
<dbReference type="EMBL" id="JARKIE010000191">
    <property type="protein sequence ID" value="KAJ7668958.1"/>
    <property type="molecule type" value="Genomic_DNA"/>
</dbReference>
<comment type="caution">
    <text evidence="2">The sequence shown here is derived from an EMBL/GenBank/DDBJ whole genome shotgun (WGS) entry which is preliminary data.</text>
</comment>
<gene>
    <name evidence="2" type="ORF">B0H17DRAFT_1087299</name>
</gene>
<dbReference type="SUPFAM" id="SSF50044">
    <property type="entry name" value="SH3-domain"/>
    <property type="match status" value="1"/>
</dbReference>
<accession>A0AAD7CY42</accession>
<feature type="region of interest" description="Disordered" evidence="1">
    <location>
        <begin position="56"/>
        <end position="115"/>
    </location>
</feature>
<evidence type="ECO:0000256" key="1">
    <source>
        <dbReference type="SAM" id="MobiDB-lite"/>
    </source>
</evidence>
<proteinExistence type="predicted"/>
<keyword evidence="3" id="KW-1185">Reference proteome</keyword>
<organism evidence="2 3">
    <name type="scientific">Mycena rosella</name>
    <name type="common">Pink bonnet</name>
    <name type="synonym">Agaricus rosellus</name>
    <dbReference type="NCBI Taxonomy" id="1033263"/>
    <lineage>
        <taxon>Eukaryota</taxon>
        <taxon>Fungi</taxon>
        <taxon>Dikarya</taxon>
        <taxon>Basidiomycota</taxon>
        <taxon>Agaricomycotina</taxon>
        <taxon>Agaricomycetes</taxon>
        <taxon>Agaricomycetidae</taxon>
        <taxon>Agaricales</taxon>
        <taxon>Marasmiineae</taxon>
        <taxon>Mycenaceae</taxon>
        <taxon>Mycena</taxon>
    </lineage>
</organism>
<sequence>MSTTAADLSLASSAPPSPAAKPPIAIRDFAFPSSDARFAGGGPDVPPACDPARLARRLRGEEGAGALSDWEDEGAEDDGDGFEDGGFLLGRGRMTFGPSSSTNDDRDGGDGVGPADFARNFVDDGLYYEEAYDGDAGGEGDGEGEGVEPGLYRAQFAFKAEDAAEMGLAEGQLVHVLGGGAAGWAVARQREPAVVSGLGLLEVHRRVGARGDAGAVWSEMWAEAVAAGAGAGAAGAGAGVGERRALVPESYLVLVRGEGEREEDALERLERYIEWVESERLKQEAELAAEAEGHARTEADSPSSSDYEDAVEGAGA</sequence>
<name>A0AAD7CY42_MYCRO</name>